<feature type="transmembrane region" description="Helical" evidence="1">
    <location>
        <begin position="74"/>
        <end position="92"/>
    </location>
</feature>
<sequence>MVATEEARNIEANTEPLVEEKKEKLPMTDCEKVAAVLTAVYWLIIGCFGLLVMKNNSARNHDLGLFERAFIRHVCEGWVMIYFAMLGIYMAWREVFMDIGHMLAALGLDVLQFLQFLTAGAYISAGSWSDEKSKNFNMFLTSFCHMVALLGIFLGVTHLILLFLRQGMRERKARYNRILREGHQ</sequence>
<feature type="transmembrane region" description="Helical" evidence="1">
    <location>
        <begin position="33"/>
        <end position="53"/>
    </location>
</feature>
<feature type="transmembrane region" description="Helical" evidence="1">
    <location>
        <begin position="138"/>
        <end position="164"/>
    </location>
</feature>
<accession>A0A7S4WDA5</accession>
<gene>
    <name evidence="2" type="ORF">AMON00008_LOCUS49833</name>
</gene>
<dbReference type="EMBL" id="HBNR01070366">
    <property type="protein sequence ID" value="CAE4644821.1"/>
    <property type="molecule type" value="Transcribed_RNA"/>
</dbReference>
<proteinExistence type="predicted"/>
<evidence type="ECO:0000313" key="2">
    <source>
        <dbReference type="EMBL" id="CAE4644821.1"/>
    </source>
</evidence>
<keyword evidence="1" id="KW-0472">Membrane</keyword>
<evidence type="ECO:0000256" key="1">
    <source>
        <dbReference type="SAM" id="Phobius"/>
    </source>
</evidence>
<reference evidence="2" key="1">
    <citation type="submission" date="2021-01" db="EMBL/GenBank/DDBJ databases">
        <authorList>
            <person name="Corre E."/>
            <person name="Pelletier E."/>
            <person name="Niang G."/>
            <person name="Scheremetjew M."/>
            <person name="Finn R."/>
            <person name="Kale V."/>
            <person name="Holt S."/>
            <person name="Cochrane G."/>
            <person name="Meng A."/>
            <person name="Brown T."/>
            <person name="Cohen L."/>
        </authorList>
    </citation>
    <scope>NUCLEOTIDE SEQUENCE</scope>
    <source>
        <strain evidence="2">CCMP3105</strain>
    </source>
</reference>
<protein>
    <submittedName>
        <fullName evidence="2">Uncharacterized protein</fullName>
    </submittedName>
</protein>
<organism evidence="2">
    <name type="scientific">Alexandrium monilatum</name>
    <dbReference type="NCBI Taxonomy" id="311494"/>
    <lineage>
        <taxon>Eukaryota</taxon>
        <taxon>Sar</taxon>
        <taxon>Alveolata</taxon>
        <taxon>Dinophyceae</taxon>
        <taxon>Gonyaulacales</taxon>
        <taxon>Pyrocystaceae</taxon>
        <taxon>Alexandrium</taxon>
    </lineage>
</organism>
<keyword evidence="1" id="KW-1133">Transmembrane helix</keyword>
<dbReference type="AlphaFoldDB" id="A0A7S4WDA5"/>
<name>A0A7S4WDA5_9DINO</name>
<keyword evidence="1" id="KW-0812">Transmembrane</keyword>